<dbReference type="Proteomes" id="UP000694544">
    <property type="component" value="Unplaced"/>
</dbReference>
<dbReference type="GeneTree" id="ENSGT00990000210581"/>
<evidence type="ECO:0000313" key="2">
    <source>
        <dbReference type="Proteomes" id="UP000694544"/>
    </source>
</evidence>
<evidence type="ECO:0000313" key="1">
    <source>
        <dbReference type="Ensembl" id="ENSMMSP00000012007.1"/>
    </source>
</evidence>
<evidence type="ECO:0008006" key="3">
    <source>
        <dbReference type="Google" id="ProtNLM"/>
    </source>
</evidence>
<accession>A0A8C6D835</accession>
<proteinExistence type="predicted"/>
<organism evidence="1 2">
    <name type="scientific">Moschus moschiferus</name>
    <name type="common">Siberian musk deer</name>
    <name type="synonym">Moschus sibiricus</name>
    <dbReference type="NCBI Taxonomy" id="68415"/>
    <lineage>
        <taxon>Eukaryota</taxon>
        <taxon>Metazoa</taxon>
        <taxon>Chordata</taxon>
        <taxon>Craniata</taxon>
        <taxon>Vertebrata</taxon>
        <taxon>Euteleostomi</taxon>
        <taxon>Mammalia</taxon>
        <taxon>Eutheria</taxon>
        <taxon>Laurasiatheria</taxon>
        <taxon>Artiodactyla</taxon>
        <taxon>Ruminantia</taxon>
        <taxon>Pecora</taxon>
        <taxon>Moschidae</taxon>
        <taxon>Moschus</taxon>
    </lineage>
</organism>
<reference evidence="1" key="1">
    <citation type="submission" date="2025-08" db="UniProtKB">
        <authorList>
            <consortium name="Ensembl"/>
        </authorList>
    </citation>
    <scope>IDENTIFICATION</scope>
</reference>
<sequence length="164" mass="18488">MVPEIELCTVLVDHPSSNAQPQPSCDFSFTGHQTPKPDPLFQLEQGGPPWTVEGVALSPTRPGYQATKPDVILNFEPREEPWKVEDEMQHQYFSVIVCAMNGPSPYSGHLLKSSELKSMKLHLCLFLSFVNQCKFIKFHGLNNTIYLLMPPNFCLLTKPSLILM</sequence>
<keyword evidence="2" id="KW-1185">Reference proteome</keyword>
<dbReference type="AlphaFoldDB" id="A0A8C6D835"/>
<name>A0A8C6D835_MOSMO</name>
<protein>
    <recommendedName>
        <fullName evidence="3">KRAB domain-containing protein</fullName>
    </recommendedName>
</protein>
<dbReference type="Ensembl" id="ENSMMST00000013261.1">
    <property type="protein sequence ID" value="ENSMMSP00000012007.1"/>
    <property type="gene ID" value="ENSMMSG00000009177.1"/>
</dbReference>
<reference evidence="1" key="2">
    <citation type="submission" date="2025-09" db="UniProtKB">
        <authorList>
            <consortium name="Ensembl"/>
        </authorList>
    </citation>
    <scope>IDENTIFICATION</scope>
</reference>